<organism evidence="5 6">
    <name type="scientific">Neobacillus bataviensis</name>
    <dbReference type="NCBI Taxonomy" id="220685"/>
    <lineage>
        <taxon>Bacteria</taxon>
        <taxon>Bacillati</taxon>
        <taxon>Bacillota</taxon>
        <taxon>Bacilli</taxon>
        <taxon>Bacillales</taxon>
        <taxon>Bacillaceae</taxon>
        <taxon>Neobacillus</taxon>
    </lineage>
</organism>
<feature type="DNA-binding region" description="H-T-H motif" evidence="3">
    <location>
        <begin position="33"/>
        <end position="52"/>
    </location>
</feature>
<reference evidence="5 6" key="1">
    <citation type="submission" date="2019-06" db="EMBL/GenBank/DDBJ databases">
        <title>Sorghum-associated microbial communities from plants grown in Nebraska, USA.</title>
        <authorList>
            <person name="Schachtman D."/>
        </authorList>
    </citation>
    <scope>NUCLEOTIDE SEQUENCE [LARGE SCALE GENOMIC DNA]</scope>
    <source>
        <strain evidence="5 6">2482</strain>
    </source>
</reference>
<dbReference type="SUPFAM" id="SSF46689">
    <property type="entry name" value="Homeodomain-like"/>
    <property type="match status" value="1"/>
</dbReference>
<dbReference type="InterPro" id="IPR001647">
    <property type="entry name" value="HTH_TetR"/>
</dbReference>
<dbReference type="Gene3D" id="1.10.357.10">
    <property type="entry name" value="Tetracycline Repressor, domain 2"/>
    <property type="match status" value="1"/>
</dbReference>
<dbReference type="PANTHER" id="PTHR43479">
    <property type="entry name" value="ACREF/ENVCD OPERON REPRESSOR-RELATED"/>
    <property type="match status" value="1"/>
</dbReference>
<sequence length="194" mass="22959">MEKQIDPRILRTRKLIMDAFIELSMKKEFKDITIKDITTAATVNRATFYSHFIDKYDLLEKVLSESVMREVIQEVSTHEIINEGTIEAIFLSIIKFQTSISNQCRRSYEAFTPQIETIFKKELQDFFSEWAQKQWPNQNKTEVEAFAVMLSWALYGAAMHWMKNQTTQPEDYVKQLMDFIKNRINIDKENVNLI</sequence>
<protein>
    <submittedName>
        <fullName evidence="5">TetR family transcriptional regulator</fullName>
    </submittedName>
</protein>
<dbReference type="RefSeq" id="WP_144567722.1">
    <property type="nucleotide sequence ID" value="NZ_VIVN01000016.1"/>
</dbReference>
<evidence type="ECO:0000256" key="3">
    <source>
        <dbReference type="PROSITE-ProRule" id="PRU00335"/>
    </source>
</evidence>
<dbReference type="Pfam" id="PF00440">
    <property type="entry name" value="TetR_N"/>
    <property type="match status" value="1"/>
</dbReference>
<dbReference type="PROSITE" id="PS50977">
    <property type="entry name" value="HTH_TETR_2"/>
    <property type="match status" value="1"/>
</dbReference>
<evidence type="ECO:0000313" key="5">
    <source>
        <dbReference type="EMBL" id="TWD93270.1"/>
    </source>
</evidence>
<evidence type="ECO:0000256" key="1">
    <source>
        <dbReference type="ARBA" id="ARBA00022491"/>
    </source>
</evidence>
<dbReference type="InterPro" id="IPR009057">
    <property type="entry name" value="Homeodomain-like_sf"/>
</dbReference>
<feature type="domain" description="HTH tetR-type" evidence="4">
    <location>
        <begin position="10"/>
        <end position="70"/>
    </location>
</feature>
<gene>
    <name evidence="5" type="ORF">FB550_11684</name>
</gene>
<name>A0A561CQE0_9BACI</name>
<keyword evidence="2 3" id="KW-0238">DNA-binding</keyword>
<keyword evidence="1" id="KW-0678">Repressor</keyword>
<comment type="caution">
    <text evidence="5">The sequence shown here is derived from an EMBL/GenBank/DDBJ whole genome shotgun (WGS) entry which is preliminary data.</text>
</comment>
<dbReference type="PANTHER" id="PTHR43479:SF7">
    <property type="entry name" value="TETR-FAMILY TRANSCRIPTIONAL REGULATOR"/>
    <property type="match status" value="1"/>
</dbReference>
<proteinExistence type="predicted"/>
<evidence type="ECO:0000256" key="2">
    <source>
        <dbReference type="ARBA" id="ARBA00023125"/>
    </source>
</evidence>
<evidence type="ECO:0000313" key="6">
    <source>
        <dbReference type="Proteomes" id="UP000319671"/>
    </source>
</evidence>
<dbReference type="EMBL" id="VIVN01000016">
    <property type="protein sequence ID" value="TWD93270.1"/>
    <property type="molecule type" value="Genomic_DNA"/>
</dbReference>
<dbReference type="Proteomes" id="UP000319671">
    <property type="component" value="Unassembled WGS sequence"/>
</dbReference>
<accession>A0A561CQE0</accession>
<dbReference type="GO" id="GO:0003677">
    <property type="term" value="F:DNA binding"/>
    <property type="evidence" value="ECO:0007669"/>
    <property type="project" value="UniProtKB-UniRule"/>
</dbReference>
<dbReference type="AlphaFoldDB" id="A0A561CQE0"/>
<dbReference type="InterPro" id="IPR050624">
    <property type="entry name" value="HTH-type_Tx_Regulator"/>
</dbReference>
<keyword evidence="6" id="KW-1185">Reference proteome</keyword>
<evidence type="ECO:0000259" key="4">
    <source>
        <dbReference type="PROSITE" id="PS50977"/>
    </source>
</evidence>